<feature type="non-terminal residue" evidence="1">
    <location>
        <position position="1"/>
    </location>
</feature>
<evidence type="ECO:0000313" key="1">
    <source>
        <dbReference type="EMBL" id="GAG16026.1"/>
    </source>
</evidence>
<comment type="caution">
    <text evidence="1">The sequence shown here is derived from an EMBL/GenBank/DDBJ whole genome shotgun (WGS) entry which is preliminary data.</text>
</comment>
<accession>X0WTI8</accession>
<sequence length="29" mass="3288">EDVAEQTGITYYRGSEMDILERLKSAAQI</sequence>
<reference evidence="1" key="1">
    <citation type="journal article" date="2014" name="Front. Microbiol.">
        <title>High frequency of phylogenetically diverse reductive dehalogenase-homologous genes in deep subseafloor sedimentary metagenomes.</title>
        <authorList>
            <person name="Kawai M."/>
            <person name="Futagami T."/>
            <person name="Toyoda A."/>
            <person name="Takaki Y."/>
            <person name="Nishi S."/>
            <person name="Hori S."/>
            <person name="Arai W."/>
            <person name="Tsubouchi T."/>
            <person name="Morono Y."/>
            <person name="Uchiyama I."/>
            <person name="Ito T."/>
            <person name="Fujiyama A."/>
            <person name="Inagaki F."/>
            <person name="Takami H."/>
        </authorList>
    </citation>
    <scope>NUCLEOTIDE SEQUENCE</scope>
    <source>
        <strain evidence="1">Expedition CK06-06</strain>
    </source>
</reference>
<organism evidence="1">
    <name type="scientific">marine sediment metagenome</name>
    <dbReference type="NCBI Taxonomy" id="412755"/>
    <lineage>
        <taxon>unclassified sequences</taxon>
        <taxon>metagenomes</taxon>
        <taxon>ecological metagenomes</taxon>
    </lineage>
</organism>
<protein>
    <submittedName>
        <fullName evidence="1">Uncharacterized protein</fullName>
    </submittedName>
</protein>
<proteinExistence type="predicted"/>
<gene>
    <name evidence="1" type="ORF">S01H1_54273</name>
</gene>
<name>X0WTI8_9ZZZZ</name>
<dbReference type="EMBL" id="BARS01035201">
    <property type="protein sequence ID" value="GAG16026.1"/>
    <property type="molecule type" value="Genomic_DNA"/>
</dbReference>
<dbReference type="AlphaFoldDB" id="X0WTI8"/>